<dbReference type="PaxDb" id="263820-PTO0063"/>
<name>Q6L303_PICTO</name>
<dbReference type="CDD" id="cd00090">
    <property type="entry name" value="HTH_ARSR"/>
    <property type="match status" value="1"/>
</dbReference>
<dbReference type="eggNOG" id="arCOG01585">
    <property type="taxonomic scope" value="Archaea"/>
</dbReference>
<dbReference type="InterPro" id="IPR013603">
    <property type="entry name" value="TRASH_TR_C_prok"/>
</dbReference>
<dbReference type="InterPro" id="IPR011017">
    <property type="entry name" value="TRASH_dom"/>
</dbReference>
<dbReference type="Gene3D" id="1.10.10.10">
    <property type="entry name" value="Winged helix-like DNA-binding domain superfamily/Winged helix DNA-binding domain"/>
    <property type="match status" value="1"/>
</dbReference>
<evidence type="ECO:0000313" key="2">
    <source>
        <dbReference type="EMBL" id="AAT42648.1"/>
    </source>
</evidence>
<dbReference type="InterPro" id="IPR036390">
    <property type="entry name" value="WH_DNA-bd_sf"/>
</dbReference>
<proteinExistence type="predicted"/>
<dbReference type="SMART" id="SM00746">
    <property type="entry name" value="TRASH"/>
    <property type="match status" value="1"/>
</dbReference>
<dbReference type="RefSeq" id="WP_011176864.1">
    <property type="nucleotide sequence ID" value="NC_005877.1"/>
</dbReference>
<dbReference type="OrthoDB" id="33200at2157"/>
<dbReference type="GeneID" id="2845230"/>
<feature type="domain" description="TRASH" evidence="1">
    <location>
        <begin position="124"/>
        <end position="160"/>
    </location>
</feature>
<dbReference type="InParanoid" id="Q6L303"/>
<evidence type="ECO:0000259" key="1">
    <source>
        <dbReference type="SMART" id="SM00746"/>
    </source>
</evidence>
<dbReference type="InterPro" id="IPR036388">
    <property type="entry name" value="WH-like_DNA-bd_sf"/>
</dbReference>
<gene>
    <name evidence="2" type="ordered locus">PTO0063</name>
</gene>
<dbReference type="HOGENOM" id="CLU_091233_4_1_2"/>
<accession>Q6L303</accession>
<dbReference type="Pfam" id="PF08394">
    <property type="entry name" value="Arc_trans_TRASH"/>
    <property type="match status" value="1"/>
</dbReference>
<dbReference type="Proteomes" id="UP000000438">
    <property type="component" value="Chromosome"/>
</dbReference>
<organism evidence="2 3">
    <name type="scientific">Picrophilus torridus (strain ATCC 700027 / DSM 9790 / JCM 10055 / NBRC 100828 / KAW 2/3)</name>
    <dbReference type="NCBI Taxonomy" id="1122961"/>
    <lineage>
        <taxon>Archaea</taxon>
        <taxon>Methanobacteriati</taxon>
        <taxon>Thermoplasmatota</taxon>
        <taxon>Thermoplasmata</taxon>
        <taxon>Thermoplasmatales</taxon>
        <taxon>Picrophilaceae</taxon>
        <taxon>Picrophilus</taxon>
    </lineage>
</organism>
<evidence type="ECO:0000313" key="3">
    <source>
        <dbReference type="Proteomes" id="UP000000438"/>
    </source>
</evidence>
<dbReference type="KEGG" id="pto:PTO0063"/>
<dbReference type="AlphaFoldDB" id="Q6L303"/>
<sequence>MKNLSRNESRVLRLLVENSRLSISEIAKKLDISRNTVSCILKRLNDDYIERYTVDLKNDGDLYYIVKTDSIDNIDPGDIVEYYELMNGKYIVVLKNLTRINYESIDMAGARHRSGAITGISVYCDYCGSVITGESHTYEHKNRIYYFCCSTCKSQFLKERI</sequence>
<dbReference type="InterPro" id="IPR011991">
    <property type="entry name" value="ArsR-like_HTH"/>
</dbReference>
<dbReference type="Pfam" id="PF13412">
    <property type="entry name" value="HTH_24"/>
    <property type="match status" value="1"/>
</dbReference>
<dbReference type="SUPFAM" id="SSF46785">
    <property type="entry name" value="Winged helix' DNA-binding domain"/>
    <property type="match status" value="1"/>
</dbReference>
<dbReference type="EMBL" id="AE017261">
    <property type="protein sequence ID" value="AAT42648.1"/>
    <property type="molecule type" value="Genomic_DNA"/>
</dbReference>
<reference evidence="2 3" key="1">
    <citation type="journal article" date="2004" name="Proc. Natl. Acad. Sci. U.S.A.">
        <title>Genome sequence of Picrophilus torridus and its implications for life around pH 0.</title>
        <authorList>
            <person name="Futterer O."/>
            <person name="Angelov A."/>
            <person name="Liesegang H."/>
            <person name="Gottschalk G."/>
            <person name="Schleper C."/>
            <person name="Schepers B."/>
            <person name="Dock C."/>
            <person name="Antranikian G."/>
            <person name="Liebl W."/>
        </authorList>
    </citation>
    <scope>NUCLEOTIDE SEQUENCE [LARGE SCALE GENOMIC DNA]</scope>
    <source>
        <strain evidence="3">ATCC 700027 / DSM 9790 / JCM 10055 / NBRC 100828</strain>
    </source>
</reference>
<dbReference type="STRING" id="263820.PTO0063"/>
<protein>
    <submittedName>
        <fullName evidence="2">Transcriptional regulatory protein</fullName>
    </submittedName>
</protein>